<name>A0A7C8MFA9_9PEZI</name>
<keyword evidence="2" id="KW-1185">Reference proteome</keyword>
<gene>
    <name evidence="1" type="ORF">GQX73_g10505</name>
</gene>
<reference evidence="1 2" key="1">
    <citation type="submission" date="2019-12" db="EMBL/GenBank/DDBJ databases">
        <title>Draft genome sequence of the ascomycete Xylaria multiplex DSM 110363.</title>
        <authorList>
            <person name="Buettner E."/>
            <person name="Kellner H."/>
        </authorList>
    </citation>
    <scope>NUCLEOTIDE SEQUENCE [LARGE SCALE GENOMIC DNA]</scope>
    <source>
        <strain evidence="1 2">DSM 110363</strain>
    </source>
</reference>
<dbReference type="InParanoid" id="A0A7C8MFA9"/>
<accession>A0A7C8MFA9</accession>
<proteinExistence type="predicted"/>
<comment type="caution">
    <text evidence="1">The sequence shown here is derived from an EMBL/GenBank/DDBJ whole genome shotgun (WGS) entry which is preliminary data.</text>
</comment>
<sequence length="129" mass="13613">MSLTNVGIWTSSWSSFFGCTCLRFFGIGESCELELVLPSLSGKPMAKSPDDLRLRDGVLSDGVLSDGVLIDGVLSDGVLIDGVLSDGVLIDGVLIDGILIDGVLKDNGFTVTFGKGEERFLVPELSDLS</sequence>
<dbReference type="EMBL" id="WUBL01000235">
    <property type="protein sequence ID" value="KAF2963072.1"/>
    <property type="molecule type" value="Genomic_DNA"/>
</dbReference>
<dbReference type="Proteomes" id="UP000481858">
    <property type="component" value="Unassembled WGS sequence"/>
</dbReference>
<evidence type="ECO:0000313" key="2">
    <source>
        <dbReference type="Proteomes" id="UP000481858"/>
    </source>
</evidence>
<dbReference type="AlphaFoldDB" id="A0A7C8MFA9"/>
<protein>
    <submittedName>
        <fullName evidence="1">Uncharacterized protein</fullName>
    </submittedName>
</protein>
<dbReference type="OrthoDB" id="8069108at2759"/>
<organism evidence="1 2">
    <name type="scientific">Xylaria multiplex</name>
    <dbReference type="NCBI Taxonomy" id="323545"/>
    <lineage>
        <taxon>Eukaryota</taxon>
        <taxon>Fungi</taxon>
        <taxon>Dikarya</taxon>
        <taxon>Ascomycota</taxon>
        <taxon>Pezizomycotina</taxon>
        <taxon>Sordariomycetes</taxon>
        <taxon>Xylariomycetidae</taxon>
        <taxon>Xylariales</taxon>
        <taxon>Xylariaceae</taxon>
        <taxon>Xylaria</taxon>
    </lineage>
</organism>
<evidence type="ECO:0000313" key="1">
    <source>
        <dbReference type="EMBL" id="KAF2963072.1"/>
    </source>
</evidence>